<feature type="domain" description="TonB-dependent receptor plug" evidence="11">
    <location>
        <begin position="235"/>
        <end position="367"/>
    </location>
</feature>
<sequence length="1132" mass="125209">MNLIHYQGGMCFFLQKKRTSRGKLIKYLAVMKLTIILLIATLQVSANAFSQQISLHFNRASLQEVLTSIRKQSGYTFGIASSDLEKAKPVTLNLKSTDIDEILQAVFADQPFEYQIQHNIIMIKLKESKKKIETASSKKDQTTDLIGRITDTMGRFIPDANVSIVGTNKRTTTDGTGAYLFKGAPSSGRLLVTMVGYESQTVNYSGSPVDVRLKVSISSLDEVRVIAYGITSKRLTTGNSGGITAKEIETQPVSNPLLTLAGRTPGITVTQTSGMPGGGVTIRIQGVNSIGRGNDPFYVVDGVPYIQQVLPTLGSNVLGQSGDTYAFKNAGSGNPFSYINPADIESIEVLKDADATAIYGSRAANGAILITTKRGKTGASKIDATFQTGISKVAHKMNLLNTQEYLEMRKEAYKNDGIPLPTSPDWDNYDLTVWDQNKNTDWQKELLGGNAHYTDAQVSISGGSGTTTFRFNAGYHKETTVLSENFSDRKGSFGLAINHNSLQNRFKLQFTANYLMDDNQLPTSDITNMAITLAPNAPALSHPDGSINWQRILSGNGVDSLSTFNVNPLSYLVQKYQNKTNNLVSSFNLSYNILKGLDLRSNFGYTSTTSDEVTIFPSTALPPEIQNSDYRMGSYANGSISSWIIEPQLNYTHSISGGKFDFLLGGTLQSRQHNLRGMDGMGYNNDAVIYNYQAAATLTAREPFQATYKYSAAFARLNYNWQDKYIINITARRDGSSRFGLQSQMHNFGAVGAAWLFSSETFAKQMLPSLSFGKLRASYGTTGNDQIGDYGYLNLYNNYNVPVPYQGITTIKPNKLLNPYLEWELTKKLQVGLDLGFINDRLLFSTNYFNNRSDNQLVNYALPVMTGFSNIERNFPATVENSGWEFSLNTINLKTKDFSWNSSINLTISSNKLIAFPGIETSTYANSLVVGKSVKLTRNYKFAGVDPTTGIYQFYAADKSIVTTPNSVTDKTYLIDRLPKYFGGFQNSFSYKGFQLDALFQFVKQQALGYEHGFGAVGVSNFNQPVSVLQRWQKDGDRTIIQKYSMNLPASDVQSSDAAYTDASFIRLKNVSLSWSLPKGWISRMHLQNFRLFLHGQNLLTITKYDGLDPETLNLNSLPPLRVWSFGVNATL</sequence>
<gene>
    <name evidence="12" type="ORF">GO495_06335</name>
</gene>
<dbReference type="Pfam" id="PF07715">
    <property type="entry name" value="Plug"/>
    <property type="match status" value="1"/>
</dbReference>
<dbReference type="NCBIfam" id="TIGR04056">
    <property type="entry name" value="OMP_RagA_SusC"/>
    <property type="match status" value="1"/>
</dbReference>
<comment type="caution">
    <text evidence="12">The sequence shown here is derived from an EMBL/GenBank/DDBJ whole genome shotgun (WGS) entry which is preliminary data.</text>
</comment>
<dbReference type="PROSITE" id="PS52016">
    <property type="entry name" value="TONB_DEPENDENT_REC_3"/>
    <property type="match status" value="1"/>
</dbReference>
<dbReference type="InterPro" id="IPR008969">
    <property type="entry name" value="CarboxyPept-like_regulatory"/>
</dbReference>
<name>A0A6N8J7L7_9BACT</name>
<keyword evidence="5 9" id="KW-0798">TonB box</keyword>
<dbReference type="InterPro" id="IPR023996">
    <property type="entry name" value="TonB-dep_OMP_SusC/RagA"/>
</dbReference>
<evidence type="ECO:0000256" key="7">
    <source>
        <dbReference type="ARBA" id="ARBA00023237"/>
    </source>
</evidence>
<dbReference type="OrthoDB" id="9768177at2"/>
<evidence type="ECO:0000256" key="1">
    <source>
        <dbReference type="ARBA" id="ARBA00004571"/>
    </source>
</evidence>
<keyword evidence="2 8" id="KW-0813">Transport</keyword>
<accession>A0A6N8J7L7</accession>
<dbReference type="SUPFAM" id="SSF49464">
    <property type="entry name" value="Carboxypeptidase regulatory domain-like"/>
    <property type="match status" value="1"/>
</dbReference>
<dbReference type="InterPro" id="IPR036942">
    <property type="entry name" value="Beta-barrel_TonB_sf"/>
</dbReference>
<dbReference type="InterPro" id="IPR000531">
    <property type="entry name" value="Beta-barrel_TonB"/>
</dbReference>
<dbReference type="InterPro" id="IPR023997">
    <property type="entry name" value="TonB-dep_OMP_SusC/RagA_CS"/>
</dbReference>
<dbReference type="EMBL" id="WRXO01000001">
    <property type="protein sequence ID" value="MVT40192.1"/>
    <property type="molecule type" value="Genomic_DNA"/>
</dbReference>
<keyword evidence="4 8" id="KW-0812">Transmembrane</keyword>
<dbReference type="InterPro" id="IPR039426">
    <property type="entry name" value="TonB-dep_rcpt-like"/>
</dbReference>
<feature type="domain" description="TonB-dependent receptor-like beta-barrel" evidence="10">
    <location>
        <begin position="560"/>
        <end position="1099"/>
    </location>
</feature>
<protein>
    <submittedName>
        <fullName evidence="12">SusC/RagA family TonB-linked outer membrane protein</fullName>
    </submittedName>
</protein>
<dbReference type="AlphaFoldDB" id="A0A6N8J7L7"/>
<evidence type="ECO:0000313" key="12">
    <source>
        <dbReference type="EMBL" id="MVT40192.1"/>
    </source>
</evidence>
<dbReference type="GO" id="GO:0009279">
    <property type="term" value="C:cell outer membrane"/>
    <property type="evidence" value="ECO:0007669"/>
    <property type="project" value="UniProtKB-SubCell"/>
</dbReference>
<dbReference type="Gene3D" id="3.55.50.30">
    <property type="match status" value="1"/>
</dbReference>
<evidence type="ECO:0000313" key="13">
    <source>
        <dbReference type="Proteomes" id="UP000468388"/>
    </source>
</evidence>
<keyword evidence="7 8" id="KW-0998">Cell outer membrane</keyword>
<dbReference type="SUPFAM" id="SSF56935">
    <property type="entry name" value="Porins"/>
    <property type="match status" value="1"/>
</dbReference>
<comment type="similarity">
    <text evidence="8 9">Belongs to the TonB-dependent receptor family.</text>
</comment>
<evidence type="ECO:0000256" key="5">
    <source>
        <dbReference type="ARBA" id="ARBA00023077"/>
    </source>
</evidence>
<dbReference type="InterPro" id="IPR012910">
    <property type="entry name" value="Plug_dom"/>
</dbReference>
<dbReference type="Pfam" id="PF13715">
    <property type="entry name" value="CarbopepD_reg_2"/>
    <property type="match status" value="1"/>
</dbReference>
<reference evidence="12 13" key="1">
    <citation type="submission" date="2019-12" db="EMBL/GenBank/DDBJ databases">
        <title>The draft genomic sequence of strain Chitinophaga oryziterrae JCM 16595.</title>
        <authorList>
            <person name="Zhang X."/>
        </authorList>
    </citation>
    <scope>NUCLEOTIDE SEQUENCE [LARGE SCALE GENOMIC DNA]</scope>
    <source>
        <strain evidence="12 13">JCM 16595</strain>
    </source>
</reference>
<evidence type="ECO:0000259" key="11">
    <source>
        <dbReference type="Pfam" id="PF07715"/>
    </source>
</evidence>
<evidence type="ECO:0000256" key="4">
    <source>
        <dbReference type="ARBA" id="ARBA00022692"/>
    </source>
</evidence>
<evidence type="ECO:0000256" key="9">
    <source>
        <dbReference type="RuleBase" id="RU003357"/>
    </source>
</evidence>
<evidence type="ECO:0000256" key="3">
    <source>
        <dbReference type="ARBA" id="ARBA00022452"/>
    </source>
</evidence>
<dbReference type="Gene3D" id="2.170.130.10">
    <property type="entry name" value="TonB-dependent receptor, plug domain"/>
    <property type="match status" value="1"/>
</dbReference>
<dbReference type="RefSeq" id="WP_157298818.1">
    <property type="nucleotide sequence ID" value="NZ_BAAAZB010000005.1"/>
</dbReference>
<dbReference type="Gene3D" id="2.40.170.20">
    <property type="entry name" value="TonB-dependent receptor, beta-barrel domain"/>
    <property type="match status" value="1"/>
</dbReference>
<organism evidence="12 13">
    <name type="scientific">Chitinophaga oryziterrae</name>
    <dbReference type="NCBI Taxonomy" id="1031224"/>
    <lineage>
        <taxon>Bacteria</taxon>
        <taxon>Pseudomonadati</taxon>
        <taxon>Bacteroidota</taxon>
        <taxon>Chitinophagia</taxon>
        <taxon>Chitinophagales</taxon>
        <taxon>Chitinophagaceae</taxon>
        <taxon>Chitinophaga</taxon>
    </lineage>
</organism>
<evidence type="ECO:0000259" key="10">
    <source>
        <dbReference type="Pfam" id="PF00593"/>
    </source>
</evidence>
<proteinExistence type="inferred from homology"/>
<evidence type="ECO:0000256" key="2">
    <source>
        <dbReference type="ARBA" id="ARBA00022448"/>
    </source>
</evidence>
<dbReference type="Proteomes" id="UP000468388">
    <property type="component" value="Unassembled WGS sequence"/>
</dbReference>
<dbReference type="Gene3D" id="2.60.40.1120">
    <property type="entry name" value="Carboxypeptidase-like, regulatory domain"/>
    <property type="match status" value="1"/>
</dbReference>
<dbReference type="InterPro" id="IPR037066">
    <property type="entry name" value="Plug_dom_sf"/>
</dbReference>
<dbReference type="Pfam" id="PF00593">
    <property type="entry name" value="TonB_dep_Rec_b-barrel"/>
    <property type="match status" value="1"/>
</dbReference>
<keyword evidence="13" id="KW-1185">Reference proteome</keyword>
<dbReference type="NCBIfam" id="TIGR04057">
    <property type="entry name" value="SusC_RagA_signa"/>
    <property type="match status" value="1"/>
</dbReference>
<keyword evidence="3 8" id="KW-1134">Transmembrane beta strand</keyword>
<evidence type="ECO:0000256" key="6">
    <source>
        <dbReference type="ARBA" id="ARBA00023136"/>
    </source>
</evidence>
<evidence type="ECO:0000256" key="8">
    <source>
        <dbReference type="PROSITE-ProRule" id="PRU01360"/>
    </source>
</evidence>
<keyword evidence="6 8" id="KW-0472">Membrane</keyword>
<comment type="subcellular location">
    <subcellularLocation>
        <location evidence="1 8">Cell outer membrane</location>
        <topology evidence="1 8">Multi-pass membrane protein</topology>
    </subcellularLocation>
</comment>